<dbReference type="Pfam" id="PF01636">
    <property type="entry name" value="APH"/>
    <property type="match status" value="1"/>
</dbReference>
<feature type="compositionally biased region" description="Low complexity" evidence="1">
    <location>
        <begin position="443"/>
        <end position="479"/>
    </location>
</feature>
<protein>
    <recommendedName>
        <fullName evidence="2">Aminoglycoside phosphotransferase domain-containing protein</fullName>
    </recommendedName>
</protein>
<evidence type="ECO:0000256" key="1">
    <source>
        <dbReference type="SAM" id="MobiDB-lite"/>
    </source>
</evidence>
<dbReference type="InterPro" id="IPR051678">
    <property type="entry name" value="AGP_Transferase"/>
</dbReference>
<sequence length="522" mass="57098">MADFQVGCDAWKCYSDISYKVEKDVRAFQESIQWDNIISFCRESRGVLCNMGPKFVVGSKNLVKVVEFADGIKWVAKLPLPRPGVYRINGNVKSQSTALRSEVATFRFLKTHTAIPVPKIHAFDDGASGLIGAPCVLMEYIHGTPADVLLEEGEDTFGDLQQDGHILEQLAKIHVQLTRVKFDGIGSIYQDEHDGRFFVGPDIETGIGPYSTPNEYYEVLCKHRQALYGSGTSTVGALDTTLPELFLEYMPIFCKMQHEGPFSLANRNLGAHSILIDSNLNIISMIDCSSIIAGPFHMAAQYPRISPIDDPIPGERPPVDHRSNIAAMRFRAYLDLLWREGEGGGPFRRAAAVGLAQAMSSDAAQFVRALNEFKMRSWDRNRRWLHSFEFMYERGCEERRLMEEADQAEDDDEDEVPHTDGPVSQEEDPGFVEGSLTPPTMPPTTTSTTASTSTASTSTASTSTASTATTVTPTASAATISLPVRAKTAEQGQEKTGESSSQSPKSGSSDEAIADRGLCGGS</sequence>
<feature type="compositionally biased region" description="Acidic residues" evidence="1">
    <location>
        <begin position="404"/>
        <end position="415"/>
    </location>
</feature>
<evidence type="ECO:0000313" key="3">
    <source>
        <dbReference type="EMBL" id="KAH0551623.1"/>
    </source>
</evidence>
<feature type="region of interest" description="Disordered" evidence="1">
    <location>
        <begin position="403"/>
        <end position="522"/>
    </location>
</feature>
<dbReference type="PANTHER" id="PTHR21310:SF15">
    <property type="entry name" value="AMINOGLYCOSIDE PHOSPHOTRANSFERASE DOMAIN-CONTAINING PROTEIN"/>
    <property type="match status" value="1"/>
</dbReference>
<dbReference type="AlphaFoldDB" id="A0A9P8L312"/>
<organism evidence="3 4">
    <name type="scientific">Trichoglossum hirsutum</name>
    <dbReference type="NCBI Taxonomy" id="265104"/>
    <lineage>
        <taxon>Eukaryota</taxon>
        <taxon>Fungi</taxon>
        <taxon>Dikarya</taxon>
        <taxon>Ascomycota</taxon>
        <taxon>Pezizomycotina</taxon>
        <taxon>Geoglossomycetes</taxon>
        <taxon>Geoglossales</taxon>
        <taxon>Geoglossaceae</taxon>
        <taxon>Trichoglossum</taxon>
    </lineage>
</organism>
<keyword evidence="4" id="KW-1185">Reference proteome</keyword>
<dbReference type="SUPFAM" id="SSF56112">
    <property type="entry name" value="Protein kinase-like (PK-like)"/>
    <property type="match status" value="1"/>
</dbReference>
<dbReference type="EMBL" id="JAGHQM010001874">
    <property type="protein sequence ID" value="KAH0551623.1"/>
    <property type="molecule type" value="Genomic_DNA"/>
</dbReference>
<name>A0A9P8L312_9PEZI</name>
<dbReference type="InterPro" id="IPR011009">
    <property type="entry name" value="Kinase-like_dom_sf"/>
</dbReference>
<evidence type="ECO:0000313" key="4">
    <source>
        <dbReference type="Proteomes" id="UP000750711"/>
    </source>
</evidence>
<proteinExistence type="predicted"/>
<dbReference type="Proteomes" id="UP000750711">
    <property type="component" value="Unassembled WGS sequence"/>
</dbReference>
<feature type="compositionally biased region" description="Low complexity" evidence="1">
    <location>
        <begin position="499"/>
        <end position="509"/>
    </location>
</feature>
<evidence type="ECO:0000259" key="2">
    <source>
        <dbReference type="Pfam" id="PF01636"/>
    </source>
</evidence>
<dbReference type="InterPro" id="IPR002575">
    <property type="entry name" value="Aminoglycoside_PTrfase"/>
</dbReference>
<reference evidence="3" key="1">
    <citation type="submission" date="2021-03" db="EMBL/GenBank/DDBJ databases">
        <title>Comparative genomics and phylogenomic investigation of the class Geoglossomycetes provide insights into ecological specialization and systematics.</title>
        <authorList>
            <person name="Melie T."/>
            <person name="Pirro S."/>
            <person name="Miller A.N."/>
            <person name="Quandt A."/>
        </authorList>
    </citation>
    <scope>NUCLEOTIDE SEQUENCE</scope>
    <source>
        <strain evidence="3">CAQ_001_2017</strain>
    </source>
</reference>
<dbReference type="Gene3D" id="3.30.200.20">
    <property type="entry name" value="Phosphorylase Kinase, domain 1"/>
    <property type="match status" value="1"/>
</dbReference>
<feature type="domain" description="Aminoglycoside phosphotransferase" evidence="2">
    <location>
        <begin position="95"/>
        <end position="189"/>
    </location>
</feature>
<accession>A0A9P8L312</accession>
<gene>
    <name evidence="3" type="ORF">GP486_007160</name>
</gene>
<dbReference type="PANTHER" id="PTHR21310">
    <property type="entry name" value="AMINOGLYCOSIDE PHOSPHOTRANSFERASE-RELATED-RELATED"/>
    <property type="match status" value="1"/>
</dbReference>
<comment type="caution">
    <text evidence="3">The sequence shown here is derived from an EMBL/GenBank/DDBJ whole genome shotgun (WGS) entry which is preliminary data.</text>
</comment>